<sequence>MAGVADAAASAAAAAGSGGNGRRGGSPEQQDSGRGEPKTLWGSSEPRPPGTGPGQPSPQQRTETLGFYESDWGRKKKRNLSDLSLLRFISAELTRGYLLEHNEAKYTERRERVYTCMRIPKELEKLMFFGIFLCLDAFLYIFTLLPLRVFLAMFRFITLPCYGLRDRRLLQPAQVCDILKGVILVICYFMMHYVDYSMMYHLIRGQSVIKLYIIYNMLEVADRLISSFGQDILDALYWTATEPKERKRAHIGVIPHFFMAVLYVFLHAILVMVQATTLNVAFNSHNKSLLTIMMSNNFVEIKGSVFKKFEKNNLFQMSNSDIKERFTNYVLLLIVCLRNMEQFSWNPDHLWVLFPDVCMVVASEIAVDIVKHAFITKFNDITADVYSEYRASLAFDLVSSRQKNAYTDYSDSVSRRMGFIPLPLAVLLIRVITSSIKVQGVLAYVCVVLFYCGLISLKVLNSIVLLGKSCQYVKEAKMEEKLFNPVLTATPGKPAGKQRGMFKSSQGISTDEDGSTSVTNQPVHMKDNMPSLLVTSNSDQFLTTPDGEEKDISQDSSELKHRSSKKDLLEIDRFTICGNRID</sequence>
<feature type="transmembrane region" description="Helical" evidence="9">
    <location>
        <begin position="177"/>
        <end position="194"/>
    </location>
</feature>
<gene>
    <name evidence="10" type="primary">Tapt1</name>
    <name evidence="10" type="ORF">BUCCAP_R02583</name>
</gene>
<protein>
    <submittedName>
        <fullName evidence="10">TAPT1 protein</fullName>
    </submittedName>
</protein>
<evidence type="ECO:0000256" key="9">
    <source>
        <dbReference type="SAM" id="Phobius"/>
    </source>
</evidence>
<feature type="region of interest" description="Disordered" evidence="8">
    <location>
        <begin position="494"/>
        <end position="523"/>
    </location>
</feature>
<dbReference type="PANTHER" id="PTHR13317:SF4">
    <property type="entry name" value="TRANSMEMBRANE ANTERIOR POSTERIOR TRANSFORMATION PROTEIN 1 HOMOLOG"/>
    <property type="match status" value="1"/>
</dbReference>
<evidence type="ECO:0000256" key="7">
    <source>
        <dbReference type="ARBA" id="ARBA00023188"/>
    </source>
</evidence>
<evidence type="ECO:0000313" key="11">
    <source>
        <dbReference type="Proteomes" id="UP000534107"/>
    </source>
</evidence>
<evidence type="ECO:0000256" key="5">
    <source>
        <dbReference type="ARBA" id="ARBA00022989"/>
    </source>
</evidence>
<feature type="transmembrane region" description="Helical" evidence="9">
    <location>
        <begin position="419"/>
        <end position="436"/>
    </location>
</feature>
<dbReference type="Pfam" id="PF05346">
    <property type="entry name" value="DUF747"/>
    <property type="match status" value="1"/>
</dbReference>
<evidence type="ECO:0000256" key="4">
    <source>
        <dbReference type="ARBA" id="ARBA00022855"/>
    </source>
</evidence>
<proteinExistence type="inferred from homology"/>
<keyword evidence="7" id="KW-0891">Chondrogenesis</keyword>
<keyword evidence="4" id="KW-0892">Osteogenesis</keyword>
<dbReference type="AlphaFoldDB" id="A0A7K9H607"/>
<keyword evidence="5 9" id="KW-1133">Transmembrane helix</keyword>
<comment type="caution">
    <text evidence="10">The sequence shown here is derived from an EMBL/GenBank/DDBJ whole genome shotgun (WGS) entry which is preliminary data.</text>
</comment>
<feature type="transmembrane region" description="Helical" evidence="9">
    <location>
        <begin position="126"/>
        <end position="143"/>
    </location>
</feature>
<feature type="non-terminal residue" evidence="10">
    <location>
        <position position="582"/>
    </location>
</feature>
<dbReference type="GO" id="GO:0036064">
    <property type="term" value="C:ciliary basal body"/>
    <property type="evidence" value="ECO:0007669"/>
    <property type="project" value="TreeGrafter"/>
</dbReference>
<reference evidence="10 11" key="1">
    <citation type="submission" date="2019-09" db="EMBL/GenBank/DDBJ databases">
        <title>Bird 10,000 Genomes (B10K) Project - Family phase.</title>
        <authorList>
            <person name="Zhang G."/>
        </authorList>
    </citation>
    <scope>NUCLEOTIDE SEQUENCE [LARGE SCALE GENOMIC DNA]</scope>
    <source>
        <strain evidence="10">B10K-DU-001-16</strain>
        <tissue evidence="10">Muscle</tissue>
    </source>
</reference>
<feature type="compositionally biased region" description="Basic and acidic residues" evidence="8">
    <location>
        <begin position="550"/>
        <end position="564"/>
    </location>
</feature>
<dbReference type="Proteomes" id="UP000534107">
    <property type="component" value="Unassembled WGS sequence"/>
</dbReference>
<accession>A0A7K9H607</accession>
<feature type="region of interest" description="Disordered" evidence="8">
    <location>
        <begin position="1"/>
        <end position="62"/>
    </location>
</feature>
<evidence type="ECO:0000313" key="10">
    <source>
        <dbReference type="EMBL" id="NXH09168.1"/>
    </source>
</evidence>
<dbReference type="PANTHER" id="PTHR13317">
    <property type="entry name" value="TRANSMEMBRANE ANTERIOR POSTERIOR TRANSFORMATION PROTEIN 1 HOMOLOG"/>
    <property type="match status" value="1"/>
</dbReference>
<keyword evidence="3 9" id="KW-0812">Transmembrane</keyword>
<dbReference type="EMBL" id="VWZO01000021">
    <property type="protein sequence ID" value="NXH09168.1"/>
    <property type="molecule type" value="Genomic_DNA"/>
</dbReference>
<dbReference type="InterPro" id="IPR008010">
    <property type="entry name" value="Tatp1"/>
</dbReference>
<dbReference type="OrthoDB" id="29023at2759"/>
<feature type="transmembrane region" description="Helical" evidence="9">
    <location>
        <begin position="442"/>
        <end position="467"/>
    </location>
</feature>
<evidence type="ECO:0000256" key="2">
    <source>
        <dbReference type="ARBA" id="ARBA00008803"/>
    </source>
</evidence>
<feature type="transmembrane region" description="Helical" evidence="9">
    <location>
        <begin position="257"/>
        <end position="282"/>
    </location>
</feature>
<evidence type="ECO:0000256" key="6">
    <source>
        <dbReference type="ARBA" id="ARBA00023136"/>
    </source>
</evidence>
<feature type="compositionally biased region" description="Low complexity" evidence="8">
    <location>
        <begin position="1"/>
        <end position="15"/>
    </location>
</feature>
<name>A0A7K9H607_9PICI</name>
<keyword evidence="6 9" id="KW-0472">Membrane</keyword>
<comment type="similarity">
    <text evidence="2">Belongs to the TAPT1 family.</text>
</comment>
<organism evidence="10 11">
    <name type="scientific">Bucco capensis</name>
    <name type="common">collared puffbird</name>
    <dbReference type="NCBI Taxonomy" id="135168"/>
    <lineage>
        <taxon>Eukaryota</taxon>
        <taxon>Metazoa</taxon>
        <taxon>Chordata</taxon>
        <taxon>Craniata</taxon>
        <taxon>Vertebrata</taxon>
        <taxon>Euteleostomi</taxon>
        <taxon>Archelosauria</taxon>
        <taxon>Archosauria</taxon>
        <taxon>Dinosauria</taxon>
        <taxon>Saurischia</taxon>
        <taxon>Theropoda</taxon>
        <taxon>Coelurosauria</taxon>
        <taxon>Aves</taxon>
        <taxon>Neognathae</taxon>
        <taxon>Neoaves</taxon>
        <taxon>Telluraves</taxon>
        <taxon>Coraciimorphae</taxon>
        <taxon>Piciformes</taxon>
        <taxon>Bucconidae</taxon>
        <taxon>Bucco</taxon>
    </lineage>
</organism>
<evidence type="ECO:0000256" key="3">
    <source>
        <dbReference type="ARBA" id="ARBA00022692"/>
    </source>
</evidence>
<keyword evidence="11" id="KW-1185">Reference proteome</keyword>
<dbReference type="GO" id="GO:0001503">
    <property type="term" value="P:ossification"/>
    <property type="evidence" value="ECO:0007669"/>
    <property type="project" value="UniProtKB-KW"/>
</dbReference>
<dbReference type="GO" id="GO:0051216">
    <property type="term" value="P:cartilage development"/>
    <property type="evidence" value="ECO:0007669"/>
    <property type="project" value="UniProtKB-KW"/>
</dbReference>
<dbReference type="GO" id="GO:0005789">
    <property type="term" value="C:endoplasmic reticulum membrane"/>
    <property type="evidence" value="ECO:0007669"/>
    <property type="project" value="TreeGrafter"/>
</dbReference>
<feature type="non-terminal residue" evidence="10">
    <location>
        <position position="1"/>
    </location>
</feature>
<comment type="subcellular location">
    <subcellularLocation>
        <location evidence="1">Membrane</location>
        <topology evidence="1">Multi-pass membrane protein</topology>
    </subcellularLocation>
</comment>
<evidence type="ECO:0000256" key="8">
    <source>
        <dbReference type="SAM" id="MobiDB-lite"/>
    </source>
</evidence>
<feature type="region of interest" description="Disordered" evidence="8">
    <location>
        <begin position="538"/>
        <end position="564"/>
    </location>
</feature>
<feature type="compositionally biased region" description="Polar residues" evidence="8">
    <location>
        <begin position="503"/>
        <end position="522"/>
    </location>
</feature>
<evidence type="ECO:0000256" key="1">
    <source>
        <dbReference type="ARBA" id="ARBA00004141"/>
    </source>
</evidence>
<dbReference type="GO" id="GO:0045724">
    <property type="term" value="P:positive regulation of cilium assembly"/>
    <property type="evidence" value="ECO:0007669"/>
    <property type="project" value="TreeGrafter"/>
</dbReference>